<proteinExistence type="predicted"/>
<feature type="chain" id="PRO_5017195984" description="MD-2-related lipid-recognition domain-containing protein" evidence="1">
    <location>
        <begin position="18"/>
        <end position="160"/>
    </location>
</feature>
<reference evidence="2 3" key="1">
    <citation type="submission" date="2018-08" db="EMBL/GenBank/DDBJ databases">
        <title>Genome and evolution of the arbuscular mycorrhizal fungus Diversispora epigaea (formerly Glomus versiforme) and its bacterial endosymbionts.</title>
        <authorList>
            <person name="Sun X."/>
            <person name="Fei Z."/>
            <person name="Harrison M."/>
        </authorList>
    </citation>
    <scope>NUCLEOTIDE SEQUENCE [LARGE SCALE GENOMIC DNA]</scope>
    <source>
        <strain evidence="2 3">IT104</strain>
    </source>
</reference>
<evidence type="ECO:0000313" key="3">
    <source>
        <dbReference type="Proteomes" id="UP000266861"/>
    </source>
</evidence>
<dbReference type="OrthoDB" id="2392981at2759"/>
<gene>
    <name evidence="2" type="ORF">Glove_194g107</name>
</gene>
<feature type="signal peptide" evidence="1">
    <location>
        <begin position="1"/>
        <end position="17"/>
    </location>
</feature>
<protein>
    <recommendedName>
        <fullName evidence="4">MD-2-related lipid-recognition domain-containing protein</fullName>
    </recommendedName>
</protein>
<keyword evidence="1" id="KW-0732">Signal</keyword>
<keyword evidence="3" id="KW-1185">Reference proteome</keyword>
<dbReference type="AlphaFoldDB" id="A0A397IL64"/>
<dbReference type="Proteomes" id="UP000266861">
    <property type="component" value="Unassembled WGS sequence"/>
</dbReference>
<evidence type="ECO:0000256" key="1">
    <source>
        <dbReference type="SAM" id="SignalP"/>
    </source>
</evidence>
<dbReference type="EMBL" id="PQFF01000182">
    <property type="protein sequence ID" value="RHZ76749.1"/>
    <property type="molecule type" value="Genomic_DNA"/>
</dbReference>
<sequence>MNQSLILVFILLTTLFGWNISSTCLTTSLDPLIQGQDDTFSVSGNSKSGATNVLGIRFFKDLTKGPLYTFPTRVFGAKVLPICPVNPFKMDYKIKVSRRLSDLYFLAVVGDPKAQTILGCAVKRVRSEKFYPIASYSIASYPIASYPFASYPIASYPIAE</sequence>
<evidence type="ECO:0000313" key="2">
    <source>
        <dbReference type="EMBL" id="RHZ76749.1"/>
    </source>
</evidence>
<evidence type="ECO:0008006" key="4">
    <source>
        <dbReference type="Google" id="ProtNLM"/>
    </source>
</evidence>
<name>A0A397IL64_9GLOM</name>
<organism evidence="2 3">
    <name type="scientific">Diversispora epigaea</name>
    <dbReference type="NCBI Taxonomy" id="1348612"/>
    <lineage>
        <taxon>Eukaryota</taxon>
        <taxon>Fungi</taxon>
        <taxon>Fungi incertae sedis</taxon>
        <taxon>Mucoromycota</taxon>
        <taxon>Glomeromycotina</taxon>
        <taxon>Glomeromycetes</taxon>
        <taxon>Diversisporales</taxon>
        <taxon>Diversisporaceae</taxon>
        <taxon>Diversispora</taxon>
    </lineage>
</organism>
<accession>A0A397IL64</accession>
<comment type="caution">
    <text evidence="2">The sequence shown here is derived from an EMBL/GenBank/DDBJ whole genome shotgun (WGS) entry which is preliminary data.</text>
</comment>